<comment type="caution">
    <text evidence="4">The sequence shown here is derived from an EMBL/GenBank/DDBJ whole genome shotgun (WGS) entry which is preliminary data.</text>
</comment>
<proteinExistence type="predicted"/>
<feature type="domain" description="WAP" evidence="3">
    <location>
        <begin position="18"/>
        <end position="65"/>
    </location>
</feature>
<dbReference type="OrthoDB" id="6060011at2759"/>
<dbReference type="AlphaFoldDB" id="A0A7J6PAA5"/>
<keyword evidence="1" id="KW-0732">Signal</keyword>
<evidence type="ECO:0000256" key="2">
    <source>
        <dbReference type="ARBA" id="ARBA00023157"/>
    </source>
</evidence>
<accession>A0A7J6PAA5</accession>
<sequence length="252" mass="27208">MNLTLLLAPFFQNADPIAEEKPLVCPKVLPEFARLCVRQCYEDSDCEGDRVCCGTDCGGVCIDGVPPEEVTTPQPIVEELLVCPVVFPDASSGCVEATCSEDMPCGGNELCCHNGCVSTCVAGIRAEEALKDLTQSTMAIEENPSGATREVSLFRFWVSLPICRSLVTMPCPFAYLPACAAGIFGGARSAGSCRSSILDLFSDHECGWVVVIGGCFLDGSYYSISDLFRCWCWGFGTSRMTSCHSLIDRWLT</sequence>
<dbReference type="SUPFAM" id="SSF57256">
    <property type="entry name" value="Elafin-like"/>
    <property type="match status" value="2"/>
</dbReference>
<dbReference type="Proteomes" id="UP000541610">
    <property type="component" value="Unassembled WGS sequence"/>
</dbReference>
<dbReference type="GO" id="GO:0004867">
    <property type="term" value="F:serine-type endopeptidase inhibitor activity"/>
    <property type="evidence" value="ECO:0007669"/>
    <property type="project" value="TreeGrafter"/>
</dbReference>
<evidence type="ECO:0000313" key="5">
    <source>
        <dbReference type="Proteomes" id="UP000541610"/>
    </source>
</evidence>
<protein>
    <recommendedName>
        <fullName evidence="3">WAP domain-containing protein</fullName>
    </recommendedName>
</protein>
<dbReference type="GO" id="GO:0045087">
    <property type="term" value="P:innate immune response"/>
    <property type="evidence" value="ECO:0007669"/>
    <property type="project" value="TreeGrafter"/>
</dbReference>
<dbReference type="GO" id="GO:0005615">
    <property type="term" value="C:extracellular space"/>
    <property type="evidence" value="ECO:0007669"/>
    <property type="project" value="TreeGrafter"/>
</dbReference>
<reference evidence="4 5" key="1">
    <citation type="submission" date="2020-04" db="EMBL/GenBank/DDBJ databases">
        <title>Perkinsus olseni comparative genomics.</title>
        <authorList>
            <person name="Bogema D.R."/>
        </authorList>
    </citation>
    <scope>NUCLEOTIDE SEQUENCE [LARGE SCALE GENOMIC DNA]</scope>
    <source>
        <strain evidence="4">00978-12</strain>
    </source>
</reference>
<dbReference type="GO" id="GO:0019731">
    <property type="term" value="P:antibacterial humoral response"/>
    <property type="evidence" value="ECO:0007669"/>
    <property type="project" value="TreeGrafter"/>
</dbReference>
<keyword evidence="2" id="KW-1015">Disulfide bond</keyword>
<evidence type="ECO:0000256" key="1">
    <source>
        <dbReference type="ARBA" id="ARBA00022729"/>
    </source>
</evidence>
<dbReference type="InterPro" id="IPR036645">
    <property type="entry name" value="Elafin-like_sf"/>
</dbReference>
<dbReference type="SMART" id="SM00217">
    <property type="entry name" value="WAP"/>
    <property type="match status" value="1"/>
</dbReference>
<dbReference type="PANTHER" id="PTHR19441">
    <property type="entry name" value="WHEY ACDIC PROTEIN WAP"/>
    <property type="match status" value="1"/>
</dbReference>
<evidence type="ECO:0000313" key="4">
    <source>
        <dbReference type="EMBL" id="KAF4693049.1"/>
    </source>
</evidence>
<dbReference type="InterPro" id="IPR008197">
    <property type="entry name" value="WAP_dom"/>
</dbReference>
<dbReference type="EMBL" id="JABANP010000051">
    <property type="protein sequence ID" value="KAF4693049.1"/>
    <property type="molecule type" value="Genomic_DNA"/>
</dbReference>
<dbReference type="PANTHER" id="PTHR19441:SF30">
    <property type="entry name" value="ELAFIN"/>
    <property type="match status" value="1"/>
</dbReference>
<evidence type="ECO:0000259" key="3">
    <source>
        <dbReference type="PROSITE" id="PS51390"/>
    </source>
</evidence>
<organism evidence="4 5">
    <name type="scientific">Perkinsus olseni</name>
    <name type="common">Perkinsus atlanticus</name>
    <dbReference type="NCBI Taxonomy" id="32597"/>
    <lineage>
        <taxon>Eukaryota</taxon>
        <taxon>Sar</taxon>
        <taxon>Alveolata</taxon>
        <taxon>Perkinsozoa</taxon>
        <taxon>Perkinsea</taxon>
        <taxon>Perkinsida</taxon>
        <taxon>Perkinsidae</taxon>
        <taxon>Perkinsus</taxon>
    </lineage>
</organism>
<dbReference type="Pfam" id="PF00095">
    <property type="entry name" value="WAP"/>
    <property type="match status" value="2"/>
</dbReference>
<dbReference type="Gene3D" id="4.10.75.10">
    <property type="entry name" value="Elafin-like"/>
    <property type="match status" value="2"/>
</dbReference>
<dbReference type="InterPro" id="IPR050514">
    <property type="entry name" value="WAP_four-disulfide_core"/>
</dbReference>
<dbReference type="PROSITE" id="PS51390">
    <property type="entry name" value="WAP"/>
    <property type="match status" value="1"/>
</dbReference>
<name>A0A7J6PAA5_PEROL</name>
<gene>
    <name evidence="4" type="ORF">FOZ60_012038</name>
</gene>